<evidence type="ECO:0000313" key="10">
    <source>
        <dbReference type="EMBL" id="MFC3116508.1"/>
    </source>
</evidence>
<keyword evidence="4 6" id="KW-0238">DNA-binding</keyword>
<evidence type="ECO:0000256" key="5">
    <source>
        <dbReference type="ARBA" id="ARBA00023163"/>
    </source>
</evidence>
<feature type="transmembrane region" description="Helical" evidence="7">
    <location>
        <begin position="369"/>
        <end position="385"/>
    </location>
</feature>
<dbReference type="Gene3D" id="1.10.1740.10">
    <property type="match status" value="1"/>
</dbReference>
<evidence type="ECO:0000313" key="11">
    <source>
        <dbReference type="Proteomes" id="UP001595555"/>
    </source>
</evidence>
<comment type="similarity">
    <text evidence="1 6">Belongs to the sigma-70 factor family. ECF subfamily.</text>
</comment>
<proteinExistence type="inferred from homology"/>
<feature type="transmembrane region" description="Helical" evidence="7">
    <location>
        <begin position="313"/>
        <end position="334"/>
    </location>
</feature>
<dbReference type="Pfam" id="PF08281">
    <property type="entry name" value="Sigma70_r4_2"/>
    <property type="match status" value="1"/>
</dbReference>
<dbReference type="Pfam" id="PF04542">
    <property type="entry name" value="Sigma70_r2"/>
    <property type="match status" value="1"/>
</dbReference>
<evidence type="ECO:0000259" key="8">
    <source>
        <dbReference type="Pfam" id="PF04542"/>
    </source>
</evidence>
<name>A0ABV7FIQ0_9GAMM</name>
<protein>
    <recommendedName>
        <fullName evidence="6">RNA polymerase sigma factor</fullName>
    </recommendedName>
</protein>
<keyword evidence="3 6" id="KW-0731">Sigma factor</keyword>
<dbReference type="Gene3D" id="1.10.10.10">
    <property type="entry name" value="Winged helix-like DNA-binding domain superfamily/Winged helix DNA-binding domain"/>
    <property type="match status" value="1"/>
</dbReference>
<keyword evidence="2 6" id="KW-0805">Transcription regulation</keyword>
<reference evidence="11" key="1">
    <citation type="journal article" date="2019" name="Int. J. Syst. Evol. Microbiol.">
        <title>The Global Catalogue of Microorganisms (GCM) 10K type strain sequencing project: providing services to taxonomists for standard genome sequencing and annotation.</title>
        <authorList>
            <consortium name="The Broad Institute Genomics Platform"/>
            <consortium name="The Broad Institute Genome Sequencing Center for Infectious Disease"/>
            <person name="Wu L."/>
            <person name="Ma J."/>
        </authorList>
    </citation>
    <scope>NUCLEOTIDE SEQUENCE [LARGE SCALE GENOMIC DNA]</scope>
    <source>
        <strain evidence="11">KCTC 52237</strain>
    </source>
</reference>
<dbReference type="NCBIfam" id="TIGR02937">
    <property type="entry name" value="sigma70-ECF"/>
    <property type="match status" value="1"/>
</dbReference>
<evidence type="ECO:0000256" key="4">
    <source>
        <dbReference type="ARBA" id="ARBA00023125"/>
    </source>
</evidence>
<dbReference type="PANTHER" id="PTHR43133:SF51">
    <property type="entry name" value="RNA POLYMERASE SIGMA FACTOR"/>
    <property type="match status" value="1"/>
</dbReference>
<dbReference type="InterPro" id="IPR013325">
    <property type="entry name" value="RNA_pol_sigma_r2"/>
</dbReference>
<comment type="caution">
    <text evidence="10">The sequence shown here is derived from an EMBL/GenBank/DDBJ whole genome shotgun (WGS) entry which is preliminary data.</text>
</comment>
<dbReference type="SUPFAM" id="SSF88946">
    <property type="entry name" value="Sigma2 domain of RNA polymerase sigma factors"/>
    <property type="match status" value="1"/>
</dbReference>
<dbReference type="CDD" id="cd06171">
    <property type="entry name" value="Sigma70_r4"/>
    <property type="match status" value="1"/>
</dbReference>
<dbReference type="InterPro" id="IPR000838">
    <property type="entry name" value="RNA_pol_sigma70_ECF_CS"/>
</dbReference>
<gene>
    <name evidence="10" type="ORF">ACFODX_13130</name>
</gene>
<feature type="transmembrane region" description="Helical" evidence="7">
    <location>
        <begin position="239"/>
        <end position="263"/>
    </location>
</feature>
<organism evidence="10 11">
    <name type="scientific">Cellvibrio fontiphilus</name>
    <dbReference type="NCBI Taxonomy" id="1815559"/>
    <lineage>
        <taxon>Bacteria</taxon>
        <taxon>Pseudomonadati</taxon>
        <taxon>Pseudomonadota</taxon>
        <taxon>Gammaproteobacteria</taxon>
        <taxon>Cellvibrionales</taxon>
        <taxon>Cellvibrionaceae</taxon>
        <taxon>Cellvibrio</taxon>
    </lineage>
</organism>
<evidence type="ECO:0000256" key="7">
    <source>
        <dbReference type="SAM" id="Phobius"/>
    </source>
</evidence>
<evidence type="ECO:0000259" key="9">
    <source>
        <dbReference type="Pfam" id="PF08281"/>
    </source>
</evidence>
<keyword evidence="5 6" id="KW-0804">Transcription</keyword>
<keyword evidence="7" id="KW-0472">Membrane</keyword>
<evidence type="ECO:0000256" key="3">
    <source>
        <dbReference type="ARBA" id="ARBA00023082"/>
    </source>
</evidence>
<feature type="transmembrane region" description="Helical" evidence="7">
    <location>
        <begin position="275"/>
        <end position="293"/>
    </location>
</feature>
<dbReference type="Proteomes" id="UP001595555">
    <property type="component" value="Unassembled WGS sequence"/>
</dbReference>
<sequence>MSLFKRRKPLFDWNDADLVMASLGGDRDAFCTIVTRYQNLLCALAYSAVGDLKHSEDIAQETFIEAWKKLDTLRDPEKLKSWLCGIVRFKASHFRRKEVTQPATDAHALDDYEHELPAQGKIEDDLISAQEQALLWQALEKMPDTYREPLILFYREQCSIEHVANQLELSEDTVKQRLSRGRKLLQQAMVNFVEDTLAKSKQGTALTLSVLIAIKDIAPAIKIATFGAGAAKAGSIFKWTAMLATLAAFAGIVSSYFGIRAALDQSRTKRERRSVILVTLLYFVFTFIYIIGMVSLEHFARVSTQQNIDNTKIYAIASQFFVALLITSYIVITVKMHSAMRRIRMQERLFYPEAFQAPADQIGSKQREYKSRICIAGAPLFHFRFGMPEDGDKPLVAWVAGGSHAYGLLFAWGGVAIAPISVGIVSVGIISIGAVGAGLLGMGTIGIGAIGFGASAIGYKAYGSFSALGWESAASGGFSIAREAALGAIPFAEQINNEQAADIASLALFYQSSIWMLSAITFFVVVPAILYAHMVRKRLGKK</sequence>
<dbReference type="InterPro" id="IPR039425">
    <property type="entry name" value="RNA_pol_sigma-70-like"/>
</dbReference>
<evidence type="ECO:0000256" key="1">
    <source>
        <dbReference type="ARBA" id="ARBA00010641"/>
    </source>
</evidence>
<evidence type="ECO:0000256" key="6">
    <source>
        <dbReference type="RuleBase" id="RU000716"/>
    </source>
</evidence>
<dbReference type="PANTHER" id="PTHR43133">
    <property type="entry name" value="RNA POLYMERASE ECF-TYPE SIGMA FACTO"/>
    <property type="match status" value="1"/>
</dbReference>
<dbReference type="InterPro" id="IPR013324">
    <property type="entry name" value="RNA_pol_sigma_r3/r4-like"/>
</dbReference>
<evidence type="ECO:0000256" key="2">
    <source>
        <dbReference type="ARBA" id="ARBA00023015"/>
    </source>
</evidence>
<dbReference type="SUPFAM" id="SSF88659">
    <property type="entry name" value="Sigma3 and sigma4 domains of RNA polymerase sigma factors"/>
    <property type="match status" value="1"/>
</dbReference>
<dbReference type="PROSITE" id="PS01063">
    <property type="entry name" value="SIGMA70_ECF"/>
    <property type="match status" value="1"/>
</dbReference>
<keyword evidence="11" id="KW-1185">Reference proteome</keyword>
<keyword evidence="7" id="KW-1133">Transmembrane helix</keyword>
<feature type="transmembrane region" description="Helical" evidence="7">
    <location>
        <begin position="405"/>
        <end position="430"/>
    </location>
</feature>
<dbReference type="EMBL" id="JBHRTF010000004">
    <property type="protein sequence ID" value="MFC3116508.1"/>
    <property type="molecule type" value="Genomic_DNA"/>
</dbReference>
<accession>A0ABV7FIQ0</accession>
<feature type="domain" description="RNA polymerase sigma factor 70 region 4 type 2" evidence="9">
    <location>
        <begin position="134"/>
        <end position="185"/>
    </location>
</feature>
<dbReference type="InterPro" id="IPR013249">
    <property type="entry name" value="RNA_pol_sigma70_r4_t2"/>
</dbReference>
<dbReference type="RefSeq" id="WP_378119817.1">
    <property type="nucleotide sequence ID" value="NZ_JBHRTF010000004.1"/>
</dbReference>
<keyword evidence="7" id="KW-0812">Transmembrane</keyword>
<dbReference type="InterPro" id="IPR014284">
    <property type="entry name" value="RNA_pol_sigma-70_dom"/>
</dbReference>
<feature type="domain" description="RNA polymerase sigma-70 region 2" evidence="8">
    <location>
        <begin position="33"/>
        <end position="98"/>
    </location>
</feature>
<feature type="transmembrane region" description="Helical" evidence="7">
    <location>
        <begin position="437"/>
        <end position="459"/>
    </location>
</feature>
<dbReference type="InterPro" id="IPR007627">
    <property type="entry name" value="RNA_pol_sigma70_r2"/>
</dbReference>
<dbReference type="InterPro" id="IPR036388">
    <property type="entry name" value="WH-like_DNA-bd_sf"/>
</dbReference>
<feature type="transmembrane region" description="Helical" evidence="7">
    <location>
        <begin position="514"/>
        <end position="532"/>
    </location>
</feature>